<evidence type="ECO:0000256" key="1">
    <source>
        <dbReference type="SAM" id="Phobius"/>
    </source>
</evidence>
<keyword evidence="1" id="KW-1133">Transmembrane helix</keyword>
<keyword evidence="3" id="KW-1185">Reference proteome</keyword>
<keyword evidence="1" id="KW-0472">Membrane</keyword>
<reference evidence="2 3" key="1">
    <citation type="submission" date="2021-02" db="EMBL/GenBank/DDBJ databases">
        <title>Isolation and Efficacy of Vancomycin Resistant Enterococci-specific Bacteriophages in Wax Moth Larvae Model Galleria mellonella.</title>
        <authorList>
            <person name="El Haddad L."/>
            <person name="Harb C.P."/>
            <person name="Clark J.R."/>
            <person name="Terwilliger A.L."/>
            <person name="Chaftari C."/>
            <person name="Duna M."/>
            <person name="Youssef S."/>
            <person name="Stibich M."/>
            <person name="Maresso A."/>
            <person name="Chemaly R.F."/>
        </authorList>
    </citation>
    <scope>NUCLEOTIDE SEQUENCE [LARGE SCALE GENOMIC DNA]</scope>
</reference>
<accession>A0AAE7RHG2</accession>
<evidence type="ECO:0000313" key="2">
    <source>
        <dbReference type="EMBL" id="QVW27909.1"/>
    </source>
</evidence>
<evidence type="ECO:0000313" key="3">
    <source>
        <dbReference type="Proteomes" id="UP000828118"/>
    </source>
</evidence>
<proteinExistence type="predicted"/>
<organism evidence="2 3">
    <name type="scientific">Enterococcus phage MDA2</name>
    <dbReference type="NCBI Taxonomy" id="2816459"/>
    <lineage>
        <taxon>Viruses</taxon>
        <taxon>Duplodnaviria</taxon>
        <taxon>Heunggongvirae</taxon>
        <taxon>Uroviricota</taxon>
        <taxon>Caudoviricetes</taxon>
        <taxon>Herelleviridae</taxon>
        <taxon>Brockvirinae</taxon>
        <taxon>Kochikohdavirus</taxon>
        <taxon>Kochikohdavirus mda2</taxon>
    </lineage>
</organism>
<protein>
    <submittedName>
        <fullName evidence="2">Uncharacterized protein</fullName>
    </submittedName>
</protein>
<dbReference type="EMBL" id="MW633168">
    <property type="protein sequence ID" value="QVW27909.1"/>
    <property type="molecule type" value="Genomic_DNA"/>
</dbReference>
<sequence length="56" mass="6417">MLVCRIYRSFHYILTLLLAVGLDYIINLLFGLGCSALLPLKRFSYLVLTNPIWLAT</sequence>
<keyword evidence="1" id="KW-0812">Transmembrane</keyword>
<name>A0AAE7RHG2_9CAUD</name>
<dbReference type="Proteomes" id="UP000828118">
    <property type="component" value="Segment"/>
</dbReference>
<feature type="transmembrane region" description="Helical" evidence="1">
    <location>
        <begin position="12"/>
        <end position="38"/>
    </location>
</feature>
<dbReference type="PROSITE" id="PS51257">
    <property type="entry name" value="PROKAR_LIPOPROTEIN"/>
    <property type="match status" value="1"/>
</dbReference>